<dbReference type="Proteomes" id="UP000093514">
    <property type="component" value="Unassembled WGS sequence"/>
</dbReference>
<dbReference type="OrthoDB" id="2112272at2"/>
<gene>
    <name evidence="1" type="ORF">U472_02675</name>
</gene>
<proteinExistence type="predicted"/>
<keyword evidence="2" id="KW-1185">Reference proteome</keyword>
<protein>
    <submittedName>
        <fullName evidence="1">Uncharacterized protein</fullName>
    </submittedName>
</protein>
<evidence type="ECO:0000313" key="2">
    <source>
        <dbReference type="Proteomes" id="UP000093514"/>
    </source>
</evidence>
<dbReference type="EMBL" id="LWDV01000006">
    <property type="protein sequence ID" value="OCL28115.1"/>
    <property type="molecule type" value="Genomic_DNA"/>
</dbReference>
<reference evidence="1 2" key="2">
    <citation type="submission" date="2016-08" db="EMBL/GenBank/DDBJ databases">
        <title>Orenia metallireducens sp. nov. strain Z6, a Novel Metal-reducing Firmicute from the Deep Subsurface.</title>
        <authorList>
            <person name="Maxim B.I."/>
            <person name="Kenneth K."/>
            <person name="Flynn T.M."/>
            <person name="Oloughlin E.J."/>
            <person name="Locke R.A."/>
            <person name="Weber J.R."/>
            <person name="Egan S.M."/>
            <person name="Mackie R.I."/>
            <person name="Cann I.K."/>
        </authorList>
    </citation>
    <scope>NUCLEOTIDE SEQUENCE [LARGE SCALE GENOMIC DNA]</scope>
    <source>
        <strain evidence="1 2">Z6</strain>
    </source>
</reference>
<accession>A0A1C0ACL7</accession>
<dbReference type="RefSeq" id="WP_068715238.1">
    <property type="nucleotide sequence ID" value="NZ_LWDV01000006.1"/>
</dbReference>
<name>A0A1C0ACL7_9FIRM</name>
<dbReference type="AlphaFoldDB" id="A0A1C0ACL7"/>
<reference evidence="2" key="1">
    <citation type="submission" date="2016-07" db="EMBL/GenBank/DDBJ databases">
        <authorList>
            <person name="Florea S."/>
            <person name="Webb J.S."/>
            <person name="Jaromczyk J."/>
            <person name="Schardl C.L."/>
        </authorList>
    </citation>
    <scope>NUCLEOTIDE SEQUENCE [LARGE SCALE GENOMIC DNA]</scope>
    <source>
        <strain evidence="2">Z6</strain>
    </source>
</reference>
<comment type="caution">
    <text evidence="1">The sequence shown here is derived from an EMBL/GenBank/DDBJ whole genome shotgun (WGS) entry which is preliminary data.</text>
</comment>
<organism evidence="1 2">
    <name type="scientific">Orenia metallireducens</name>
    <dbReference type="NCBI Taxonomy" id="1413210"/>
    <lineage>
        <taxon>Bacteria</taxon>
        <taxon>Bacillati</taxon>
        <taxon>Bacillota</taxon>
        <taxon>Clostridia</taxon>
        <taxon>Halanaerobiales</taxon>
        <taxon>Halobacteroidaceae</taxon>
        <taxon>Orenia</taxon>
    </lineage>
</organism>
<evidence type="ECO:0000313" key="1">
    <source>
        <dbReference type="EMBL" id="OCL28115.1"/>
    </source>
</evidence>
<sequence length="82" mass="9949">MTEKARYERIYNYLIENSATRLEDNDQYLIFNLEGDTYLIPKEIFDELDSSWTEGLKVKEKRELQANNRIDNQNEVRLRLVY</sequence>